<dbReference type="GO" id="GO:0005975">
    <property type="term" value="P:carbohydrate metabolic process"/>
    <property type="evidence" value="ECO:0007669"/>
    <property type="project" value="InterPro"/>
</dbReference>
<keyword evidence="1" id="KW-0732">Signal</keyword>
<dbReference type="GO" id="GO:0016810">
    <property type="term" value="F:hydrolase activity, acting on carbon-nitrogen (but not peptide) bonds"/>
    <property type="evidence" value="ECO:0007669"/>
    <property type="project" value="InterPro"/>
</dbReference>
<dbReference type="InterPro" id="IPR011330">
    <property type="entry name" value="Glyco_hydro/deAcase_b/a-brl"/>
</dbReference>
<dbReference type="InterPro" id="IPR002509">
    <property type="entry name" value="NODB_dom"/>
</dbReference>
<dbReference type="SUPFAM" id="SSF88713">
    <property type="entry name" value="Glycoside hydrolase/deacetylase"/>
    <property type="match status" value="1"/>
</dbReference>
<evidence type="ECO:0000313" key="3">
    <source>
        <dbReference type="EMBL" id="PSL43604.1"/>
    </source>
</evidence>
<feature type="chain" id="PRO_5015175574" evidence="1">
    <location>
        <begin position="25"/>
        <end position="259"/>
    </location>
</feature>
<dbReference type="InterPro" id="IPR014235">
    <property type="entry name" value="Spore_PdaA"/>
</dbReference>
<dbReference type="PANTHER" id="PTHR10587">
    <property type="entry name" value="GLYCOSYL TRANSFERASE-RELATED"/>
    <property type="match status" value="1"/>
</dbReference>
<dbReference type="GO" id="GO:0016020">
    <property type="term" value="C:membrane"/>
    <property type="evidence" value="ECO:0007669"/>
    <property type="project" value="TreeGrafter"/>
</dbReference>
<dbReference type="EMBL" id="PYAV01000010">
    <property type="protein sequence ID" value="PSL43604.1"/>
    <property type="molecule type" value="Genomic_DNA"/>
</dbReference>
<protein>
    <submittedName>
        <fullName evidence="3">Peptidoglycan-N-acetylmuramic acid deacetylase</fullName>
    </submittedName>
</protein>
<feature type="domain" description="NodB homology" evidence="2">
    <location>
        <begin position="65"/>
        <end position="246"/>
    </location>
</feature>
<dbReference type="PROSITE" id="PS51677">
    <property type="entry name" value="NODB"/>
    <property type="match status" value="1"/>
</dbReference>
<dbReference type="Pfam" id="PF01522">
    <property type="entry name" value="Polysacc_deac_1"/>
    <property type="match status" value="1"/>
</dbReference>
<dbReference type="Gene3D" id="3.20.20.370">
    <property type="entry name" value="Glycoside hydrolase/deacetylase"/>
    <property type="match status" value="1"/>
</dbReference>
<dbReference type="PANTHER" id="PTHR10587:SF78">
    <property type="entry name" value="PEPTIDOGLYCAN-N-ACETYLMURAMIC ACID DEACETYLASE PDAA"/>
    <property type="match status" value="1"/>
</dbReference>
<comment type="caution">
    <text evidence="3">The sequence shown here is derived from an EMBL/GenBank/DDBJ whole genome shotgun (WGS) entry which is preliminary data.</text>
</comment>
<feature type="signal peptide" evidence="1">
    <location>
        <begin position="1"/>
        <end position="24"/>
    </location>
</feature>
<evidence type="ECO:0000259" key="2">
    <source>
        <dbReference type="PROSITE" id="PS51677"/>
    </source>
</evidence>
<gene>
    <name evidence="3" type="ORF">B0H94_11080</name>
</gene>
<dbReference type="NCBIfam" id="TIGR02884">
    <property type="entry name" value="spore_pdaA"/>
    <property type="match status" value="1"/>
</dbReference>
<dbReference type="CDD" id="cd10948">
    <property type="entry name" value="CE4_BsPdaA_like"/>
    <property type="match status" value="1"/>
</dbReference>
<reference evidence="3 4" key="1">
    <citation type="submission" date="2018-03" db="EMBL/GenBank/DDBJ databases">
        <title>Genomic Encyclopedia of Type Strains, Phase III (KMG-III): the genomes of soil and plant-associated and newly described type strains.</title>
        <authorList>
            <person name="Whitman W."/>
        </authorList>
    </citation>
    <scope>NUCLEOTIDE SEQUENCE [LARGE SCALE GENOMIC DNA]</scope>
    <source>
        <strain evidence="3 4">CGMCC 1.07653</strain>
    </source>
</reference>
<evidence type="ECO:0000313" key="4">
    <source>
        <dbReference type="Proteomes" id="UP000242310"/>
    </source>
</evidence>
<accession>A0A2P8HBK3</accession>
<proteinExistence type="predicted"/>
<dbReference type="AlphaFoldDB" id="A0A2P8HBK3"/>
<dbReference type="RefSeq" id="WP_245893980.1">
    <property type="nucleotide sequence ID" value="NZ_PYAV01000010.1"/>
</dbReference>
<organism evidence="3 4">
    <name type="scientific">Salsuginibacillus halophilus</name>
    <dbReference type="NCBI Taxonomy" id="517424"/>
    <lineage>
        <taxon>Bacteria</taxon>
        <taxon>Bacillati</taxon>
        <taxon>Bacillota</taxon>
        <taxon>Bacilli</taxon>
        <taxon>Bacillales</taxon>
        <taxon>Bacillaceae</taxon>
        <taxon>Salsuginibacillus</taxon>
    </lineage>
</organism>
<dbReference type="Proteomes" id="UP000242310">
    <property type="component" value="Unassembled WGS sequence"/>
</dbReference>
<dbReference type="InterPro" id="IPR050248">
    <property type="entry name" value="Polysacc_deacetylase_ArnD"/>
</dbReference>
<evidence type="ECO:0000256" key="1">
    <source>
        <dbReference type="SAM" id="SignalP"/>
    </source>
</evidence>
<sequence length="259" mass="29663">MARMLFGISAVWLLALLFIVPANADEVHQWNFKPAENHEQPGTEPHYEKMLEQYGGVYIGDPDEKTIYLTFDNGYEKGHTEDVLDVLNKHDVPAAFFVTGHYLESAANIIQRMVEEGHIVGNHSWHHPSLPEVSDKRAARELGEVDEYYQDLTGEERMQYVRPPRGTFNEHSLELTASLGYTTVFWSFAYVDWLTDRQNGADYAYNRMMDRAHPGAVMLLHAVSEDNAKALDRVITDLKQEGYSFESLDHLMEQKAEVL</sequence>
<name>A0A2P8HBK3_9BACI</name>
<keyword evidence="4" id="KW-1185">Reference proteome</keyword>